<accession>A0A084WD91</accession>
<dbReference type="Gene3D" id="2.30.30.140">
    <property type="match status" value="1"/>
</dbReference>
<dbReference type="EMBL" id="KE525338">
    <property type="protein sequence ID" value="KFB48185.1"/>
    <property type="molecule type" value="Genomic_DNA"/>
</dbReference>
<sequence>MVASKKTFKIGDLVFAKVKGYPPWPAKITRIDKTKYNVYFYGTGETASIKQEDLFPYEASKEKFATEKIMKRKGFKEAMIQIESALSGEDPSPLSFDVAAVQSGVDELAAKELSMNTSEQVSFGDSLVCSNSTMLDVTVNSKADDSMYEADKSVALQTPNNKSIRDGKSIATPKPSKKLAGSVVAASSPTVMATGNGAQKQVSEEQSRAYQQPPLQESMENQEADPKELVVSRSGRKIKMKRFLDGDEEDGALTGPPAKKKTLISSLPKEKKVSGNKQQILGKKLDSFDKGSIHDERMYLLSLEKELADLNMEIKASVKLASADPERCYKLMEEYEKLKVTKTMLKKNPNCVETMKRLRKYVGNAKAWKMNEEEKLQFDAQAKQIRQKADQIYNQFKAICQAPENTGPFWEWFNKEVEKFEKATCHLSTKELYMIVDESDIPPVGDLADESHLSKNAHIDGEQNVEEQDDTTMDSSTVVDENAAHVSN</sequence>
<comment type="similarity">
    <text evidence="2">Belongs to the HDGF family.</text>
</comment>
<dbReference type="InterPro" id="IPR021567">
    <property type="entry name" value="LEDGF_IBD"/>
</dbReference>
<evidence type="ECO:0000256" key="2">
    <source>
        <dbReference type="ARBA" id="ARBA00005309"/>
    </source>
</evidence>
<dbReference type="InterPro" id="IPR036218">
    <property type="entry name" value="HIVI-bd_sf"/>
</dbReference>
<proteinExistence type="inferred from homology"/>
<evidence type="ECO:0000256" key="5">
    <source>
        <dbReference type="SAM" id="MobiDB-lite"/>
    </source>
</evidence>
<dbReference type="PANTHER" id="PTHR12550">
    <property type="entry name" value="HEPATOMA-DERIVED GROWTH FACTOR-RELATED"/>
    <property type="match status" value="1"/>
</dbReference>
<dbReference type="VEuPathDB" id="VectorBase:ASIS023643"/>
<dbReference type="CDD" id="cd05834">
    <property type="entry name" value="PWWP_HRP"/>
    <property type="match status" value="1"/>
</dbReference>
<evidence type="ECO:0000313" key="7">
    <source>
        <dbReference type="EMBL" id="KFB48185.1"/>
    </source>
</evidence>
<evidence type="ECO:0000313" key="8">
    <source>
        <dbReference type="EnsemblMetazoa" id="ASIC016254-PA"/>
    </source>
</evidence>
<feature type="compositionally biased region" description="Polar residues" evidence="5">
    <location>
        <begin position="185"/>
        <end position="201"/>
    </location>
</feature>
<dbReference type="Gene3D" id="1.20.930.10">
    <property type="entry name" value="Conserved domain common to transcription factors TFIIS, elongin A, CRSP70"/>
    <property type="match status" value="1"/>
</dbReference>
<feature type="compositionally biased region" description="Acidic residues" evidence="5">
    <location>
        <begin position="463"/>
        <end position="472"/>
    </location>
</feature>
<evidence type="ECO:0000256" key="3">
    <source>
        <dbReference type="ARBA" id="ARBA00023054"/>
    </source>
</evidence>
<dbReference type="GO" id="GO:0005634">
    <property type="term" value="C:nucleus"/>
    <property type="evidence" value="ECO:0007669"/>
    <property type="project" value="UniProtKB-SubCell"/>
</dbReference>
<dbReference type="Pfam" id="PF11467">
    <property type="entry name" value="LEDGF"/>
    <property type="match status" value="1"/>
</dbReference>
<dbReference type="EnsemblMetazoa" id="ASIC016254-RA">
    <property type="protein sequence ID" value="ASIC016254-PA"/>
    <property type="gene ID" value="ASIC016254"/>
</dbReference>
<feature type="region of interest" description="Disordered" evidence="5">
    <location>
        <begin position="445"/>
        <end position="488"/>
    </location>
</feature>
<gene>
    <name evidence="7" type="ORF">ZHAS_00016254</name>
</gene>
<dbReference type="Pfam" id="PF00855">
    <property type="entry name" value="PWWP"/>
    <property type="match status" value="1"/>
</dbReference>
<protein>
    <submittedName>
        <fullName evidence="7">Hepatoma-derived GF, putative</fullName>
    </submittedName>
    <submittedName>
        <fullName evidence="8">PWWP domain-containing protein</fullName>
    </submittedName>
</protein>
<dbReference type="SUPFAM" id="SSF63748">
    <property type="entry name" value="Tudor/PWWP/MBT"/>
    <property type="match status" value="1"/>
</dbReference>
<evidence type="ECO:0000256" key="1">
    <source>
        <dbReference type="ARBA" id="ARBA00004123"/>
    </source>
</evidence>
<dbReference type="AlphaFoldDB" id="A0A084WD91"/>
<name>A0A084WD91_ANOSI</name>
<dbReference type="EMBL" id="ATLV01022956">
    <property type="status" value="NOT_ANNOTATED_CDS"/>
    <property type="molecule type" value="Genomic_DNA"/>
</dbReference>
<dbReference type="InterPro" id="IPR000313">
    <property type="entry name" value="PWWP_dom"/>
</dbReference>
<dbReference type="STRING" id="74873.A0A084WD91"/>
<organism evidence="7">
    <name type="scientific">Anopheles sinensis</name>
    <name type="common">Mosquito</name>
    <dbReference type="NCBI Taxonomy" id="74873"/>
    <lineage>
        <taxon>Eukaryota</taxon>
        <taxon>Metazoa</taxon>
        <taxon>Ecdysozoa</taxon>
        <taxon>Arthropoda</taxon>
        <taxon>Hexapoda</taxon>
        <taxon>Insecta</taxon>
        <taxon>Pterygota</taxon>
        <taxon>Neoptera</taxon>
        <taxon>Endopterygota</taxon>
        <taxon>Diptera</taxon>
        <taxon>Nematocera</taxon>
        <taxon>Culicoidea</taxon>
        <taxon>Culicidae</taxon>
        <taxon>Anophelinae</taxon>
        <taxon>Anopheles</taxon>
    </lineage>
</organism>
<reference evidence="8" key="2">
    <citation type="submission" date="2020-05" db="UniProtKB">
        <authorList>
            <consortium name="EnsemblMetazoa"/>
        </authorList>
    </citation>
    <scope>IDENTIFICATION</scope>
</reference>
<reference evidence="7 9" key="1">
    <citation type="journal article" date="2014" name="BMC Genomics">
        <title>Genome sequence of Anopheles sinensis provides insight into genetics basis of mosquito competence for malaria parasites.</title>
        <authorList>
            <person name="Zhou D."/>
            <person name="Zhang D."/>
            <person name="Ding G."/>
            <person name="Shi L."/>
            <person name="Hou Q."/>
            <person name="Ye Y."/>
            <person name="Xu Y."/>
            <person name="Zhou H."/>
            <person name="Xiong C."/>
            <person name="Li S."/>
            <person name="Yu J."/>
            <person name="Hong S."/>
            <person name="Yu X."/>
            <person name="Zou P."/>
            <person name="Chen C."/>
            <person name="Chang X."/>
            <person name="Wang W."/>
            <person name="Lv Y."/>
            <person name="Sun Y."/>
            <person name="Ma L."/>
            <person name="Shen B."/>
            <person name="Zhu C."/>
        </authorList>
    </citation>
    <scope>NUCLEOTIDE SEQUENCE [LARGE SCALE GENOMIC DNA]</scope>
</reference>
<keyword evidence="9" id="KW-1185">Reference proteome</keyword>
<feature type="domain" description="PWWP" evidence="6">
    <location>
        <begin position="10"/>
        <end position="60"/>
    </location>
</feature>
<dbReference type="InterPro" id="IPR035441">
    <property type="entry name" value="TFIIS/LEDGF_dom_sf"/>
</dbReference>
<dbReference type="VEuPathDB" id="VectorBase:ASIC016254"/>
<evidence type="ECO:0000313" key="9">
    <source>
        <dbReference type="Proteomes" id="UP000030765"/>
    </source>
</evidence>
<feature type="compositionally biased region" description="Polar residues" evidence="5">
    <location>
        <begin position="208"/>
        <end position="221"/>
    </location>
</feature>
<evidence type="ECO:0000256" key="4">
    <source>
        <dbReference type="ARBA" id="ARBA00023242"/>
    </source>
</evidence>
<dbReference type="PROSITE" id="PS50812">
    <property type="entry name" value="PWWP"/>
    <property type="match status" value="1"/>
</dbReference>
<keyword evidence="3" id="KW-0175">Coiled coil</keyword>
<dbReference type="SMART" id="SM00293">
    <property type="entry name" value="PWWP"/>
    <property type="match status" value="1"/>
</dbReference>
<evidence type="ECO:0000259" key="6">
    <source>
        <dbReference type="PROSITE" id="PS50812"/>
    </source>
</evidence>
<dbReference type="SUPFAM" id="SSF140576">
    <property type="entry name" value="HIV integrase-binding domain"/>
    <property type="match status" value="1"/>
</dbReference>
<dbReference type="OMA" id="EAMIQIE"/>
<dbReference type="PANTHER" id="PTHR12550:SF70">
    <property type="entry name" value="JIL-1 ANCHORING AND STABILIZING PROTEIN, ISOFORM A"/>
    <property type="match status" value="1"/>
</dbReference>
<feature type="compositionally biased region" description="Basic and acidic residues" evidence="5">
    <location>
        <begin position="449"/>
        <end position="461"/>
    </location>
</feature>
<dbReference type="OrthoDB" id="62853at2759"/>
<keyword evidence="4" id="KW-0539">Nucleus</keyword>
<dbReference type="Proteomes" id="UP000030765">
    <property type="component" value="Unassembled WGS sequence"/>
</dbReference>
<feature type="region of interest" description="Disordered" evidence="5">
    <location>
        <begin position="154"/>
        <end position="229"/>
    </location>
</feature>
<comment type="subcellular location">
    <subcellularLocation>
        <location evidence="1">Nucleus</location>
    </subcellularLocation>
</comment>